<dbReference type="AlphaFoldDB" id="A0A2P2NE57"/>
<dbReference type="EMBL" id="GGEC01060294">
    <property type="protein sequence ID" value="MBX40778.1"/>
    <property type="molecule type" value="Transcribed_RNA"/>
</dbReference>
<accession>A0A2P2NE57</accession>
<protein>
    <submittedName>
        <fullName evidence="2">Uncharacterized protein</fullName>
    </submittedName>
</protein>
<feature type="transmembrane region" description="Helical" evidence="1">
    <location>
        <begin position="12"/>
        <end position="32"/>
    </location>
</feature>
<reference evidence="2" key="1">
    <citation type="submission" date="2018-02" db="EMBL/GenBank/DDBJ databases">
        <title>Rhizophora mucronata_Transcriptome.</title>
        <authorList>
            <person name="Meera S.P."/>
            <person name="Sreeshan A."/>
            <person name="Augustine A."/>
        </authorList>
    </citation>
    <scope>NUCLEOTIDE SEQUENCE</scope>
    <source>
        <tissue evidence="2">Leaf</tissue>
    </source>
</reference>
<proteinExistence type="predicted"/>
<name>A0A2P2NE57_RHIMU</name>
<evidence type="ECO:0000256" key="1">
    <source>
        <dbReference type="SAM" id="Phobius"/>
    </source>
</evidence>
<evidence type="ECO:0000313" key="2">
    <source>
        <dbReference type="EMBL" id="MBX40778.1"/>
    </source>
</evidence>
<sequence>MIFGTFYTGRKEISSIACLCPVSILFYDVILFL</sequence>
<keyword evidence="1" id="KW-1133">Transmembrane helix</keyword>
<keyword evidence="1" id="KW-0812">Transmembrane</keyword>
<keyword evidence="1" id="KW-0472">Membrane</keyword>
<organism evidence="2">
    <name type="scientific">Rhizophora mucronata</name>
    <name type="common">Asiatic mangrove</name>
    <dbReference type="NCBI Taxonomy" id="61149"/>
    <lineage>
        <taxon>Eukaryota</taxon>
        <taxon>Viridiplantae</taxon>
        <taxon>Streptophyta</taxon>
        <taxon>Embryophyta</taxon>
        <taxon>Tracheophyta</taxon>
        <taxon>Spermatophyta</taxon>
        <taxon>Magnoliopsida</taxon>
        <taxon>eudicotyledons</taxon>
        <taxon>Gunneridae</taxon>
        <taxon>Pentapetalae</taxon>
        <taxon>rosids</taxon>
        <taxon>fabids</taxon>
        <taxon>Malpighiales</taxon>
        <taxon>Rhizophoraceae</taxon>
        <taxon>Rhizophora</taxon>
    </lineage>
</organism>